<dbReference type="Proteomes" id="UP001364224">
    <property type="component" value="Unassembled WGS sequence"/>
</dbReference>
<keyword evidence="2" id="KW-1185">Reference proteome</keyword>
<reference evidence="1 2" key="1">
    <citation type="submission" date="2024-02" db="EMBL/GenBank/DDBJ databases">
        <title>Adaptive strategies in a cosmopolitan and abundant soil bacterium.</title>
        <authorList>
            <person name="Carini P."/>
        </authorList>
    </citation>
    <scope>NUCLEOTIDE SEQUENCE [LARGE SCALE GENOMIC DNA]</scope>
    <source>
        <strain evidence="1 2">AZCC 1608</strain>
    </source>
</reference>
<name>A0ABU8B7I7_9BRAD</name>
<sequence>MAVETEGTTRRERRICLERDRTAAAGLMGRRWKVQAPLPALTPCGFVEAVLC</sequence>
<comment type="caution">
    <text evidence="1">The sequence shown here is derived from an EMBL/GenBank/DDBJ whole genome shotgun (WGS) entry which is preliminary data.</text>
</comment>
<protein>
    <submittedName>
        <fullName evidence="1">Uncharacterized protein</fullName>
    </submittedName>
</protein>
<evidence type="ECO:0000313" key="2">
    <source>
        <dbReference type="Proteomes" id="UP001364224"/>
    </source>
</evidence>
<dbReference type="EMBL" id="JAZHRV010000001">
    <property type="protein sequence ID" value="MEH2554061.1"/>
    <property type="molecule type" value="Genomic_DNA"/>
</dbReference>
<accession>A0ABU8B7I7</accession>
<gene>
    <name evidence="1" type="ORF">V1286_001590</name>
</gene>
<proteinExistence type="predicted"/>
<dbReference type="RefSeq" id="WP_334478700.1">
    <property type="nucleotide sequence ID" value="NZ_JAZHRV010000001.1"/>
</dbReference>
<organism evidence="1 2">
    <name type="scientific">Bradyrhizobium algeriense</name>
    <dbReference type="NCBI Taxonomy" id="634784"/>
    <lineage>
        <taxon>Bacteria</taxon>
        <taxon>Pseudomonadati</taxon>
        <taxon>Pseudomonadota</taxon>
        <taxon>Alphaproteobacteria</taxon>
        <taxon>Hyphomicrobiales</taxon>
        <taxon>Nitrobacteraceae</taxon>
        <taxon>Bradyrhizobium</taxon>
    </lineage>
</organism>
<evidence type="ECO:0000313" key="1">
    <source>
        <dbReference type="EMBL" id="MEH2554061.1"/>
    </source>
</evidence>